<dbReference type="NCBIfam" id="NF004052">
    <property type="entry name" value="PRK05572.1"/>
    <property type="match status" value="1"/>
</dbReference>
<dbReference type="InterPro" id="IPR036388">
    <property type="entry name" value="WH-like_DNA-bd_sf"/>
</dbReference>
<dbReference type="Gene3D" id="1.20.120.1810">
    <property type="match status" value="1"/>
</dbReference>
<sequence>MMNIPAVSEENNEVLPHEETMTLIQMAQKGDLQAQEKLVSHNLGLIRSVIKRFSNRGYDREDLFQLGSIGLIKAIRKFDISFNVRFSTYAVPMIIGEIKRFLRDDGIIKVSRSLKQTASRVKVTKEKLFKEFGREPTLHEIAKVLEITKEEIVMALDSNMYPEYLYEVIHQDDGSPIHLIDKISETDSLDDSEVIDKIMLKEVIGRLEPRERQIIILRYFKDKTQTEIAKVLGISQVQVSRIEKKVLQTMKDMMSKAY</sequence>
<dbReference type="Gene3D" id="1.10.10.10">
    <property type="entry name" value="Winged helix-like DNA-binding domain superfamily/Winged helix DNA-binding domain"/>
    <property type="match status" value="2"/>
</dbReference>
<dbReference type="InterPro" id="IPR007630">
    <property type="entry name" value="RNA_pol_sigma70_r4"/>
</dbReference>
<dbReference type="eggNOG" id="COG1191">
    <property type="taxonomic scope" value="Bacteria"/>
</dbReference>
<dbReference type="PANTHER" id="PTHR30603">
    <property type="entry name" value="RNA POLYMERASE SIGMA FACTOR RPO"/>
    <property type="match status" value="1"/>
</dbReference>
<dbReference type="PRINTS" id="PR00046">
    <property type="entry name" value="SIGMA70FCT"/>
</dbReference>
<dbReference type="NCBIfam" id="TIGR02980">
    <property type="entry name" value="SigBFG"/>
    <property type="match status" value="1"/>
</dbReference>
<keyword evidence="5 7" id="KW-0238">DNA-binding</keyword>
<feature type="domain" description="HTH cro/C1-type" evidence="8">
    <location>
        <begin position="214"/>
        <end position="244"/>
    </location>
</feature>
<dbReference type="NCBIfam" id="TIGR02937">
    <property type="entry name" value="sigma70-ECF"/>
    <property type="match status" value="1"/>
</dbReference>
<evidence type="ECO:0000313" key="9">
    <source>
        <dbReference type="EMBL" id="ABR48372.1"/>
    </source>
</evidence>
<evidence type="ECO:0000256" key="5">
    <source>
        <dbReference type="ARBA" id="ARBA00023125"/>
    </source>
</evidence>
<dbReference type="SUPFAM" id="SSF88659">
    <property type="entry name" value="Sigma3 and sigma4 domains of RNA polymerase sigma factors"/>
    <property type="match status" value="2"/>
</dbReference>
<comment type="similarity">
    <text evidence="1 7">Belongs to the sigma-70 factor family.</text>
</comment>
<keyword evidence="4 7" id="KW-0731">Sigma factor</keyword>
<dbReference type="InterPro" id="IPR007627">
    <property type="entry name" value="RNA_pol_sigma70_r2"/>
</dbReference>
<dbReference type="GO" id="GO:0003677">
    <property type="term" value="F:DNA binding"/>
    <property type="evidence" value="ECO:0007669"/>
    <property type="project" value="UniProtKB-KW"/>
</dbReference>
<evidence type="ECO:0000259" key="8">
    <source>
        <dbReference type="PROSITE" id="PS50943"/>
    </source>
</evidence>
<dbReference type="InterPro" id="IPR000943">
    <property type="entry name" value="RNA_pol_sigma70"/>
</dbReference>
<keyword evidence="6 7" id="KW-0804">Transcription</keyword>
<dbReference type="InterPro" id="IPR013324">
    <property type="entry name" value="RNA_pol_sigma_r3/r4-like"/>
</dbReference>
<dbReference type="PROSITE" id="PS50943">
    <property type="entry name" value="HTH_CROC1"/>
    <property type="match status" value="1"/>
</dbReference>
<dbReference type="Proteomes" id="UP000001572">
    <property type="component" value="Chromosome"/>
</dbReference>
<dbReference type="InterPro" id="IPR014322">
    <property type="entry name" value="RNA_pol_sigma-B/F/G"/>
</dbReference>
<dbReference type="InterPro" id="IPR007624">
    <property type="entry name" value="RNA_pol_sigma70_r3"/>
</dbReference>
<dbReference type="HOGENOM" id="CLU_014793_8_5_9"/>
<dbReference type="Pfam" id="PF04539">
    <property type="entry name" value="Sigma70_r3"/>
    <property type="match status" value="1"/>
</dbReference>
<proteinExistence type="inferred from homology"/>
<keyword evidence="3 7" id="KW-0805">Transcription regulation</keyword>
<dbReference type="PANTHER" id="PTHR30603:SF17">
    <property type="entry name" value="RNA POLYMERASE SIGMA-G FACTOR"/>
    <property type="match status" value="1"/>
</dbReference>
<dbReference type="AlphaFoldDB" id="A6TQA4"/>
<evidence type="ECO:0000313" key="10">
    <source>
        <dbReference type="Proteomes" id="UP000001572"/>
    </source>
</evidence>
<dbReference type="PROSITE" id="PS00716">
    <property type="entry name" value="SIGMA70_2"/>
    <property type="match status" value="1"/>
</dbReference>
<dbReference type="KEGG" id="amt:Amet_2214"/>
<comment type="function">
    <text evidence="7">Sigma factors are initiation factors that promote the attachment of RNA polymerase to specific initiation sites and are then released.</text>
</comment>
<dbReference type="STRING" id="293826.Amet_2214"/>
<protein>
    <recommendedName>
        <fullName evidence="7">RNA polymerase sigma factor</fullName>
    </recommendedName>
</protein>
<reference evidence="10" key="1">
    <citation type="journal article" date="2016" name="Genome Announc.">
        <title>Complete genome sequence of Alkaliphilus metalliredigens strain QYMF, an alkaliphilic and metal-reducing bacterium isolated from borax-contaminated leachate ponds.</title>
        <authorList>
            <person name="Hwang C."/>
            <person name="Copeland A."/>
            <person name="Lucas S."/>
            <person name="Lapidus A."/>
            <person name="Barry K."/>
            <person name="Detter J.C."/>
            <person name="Glavina Del Rio T."/>
            <person name="Hammon N."/>
            <person name="Israni S."/>
            <person name="Dalin E."/>
            <person name="Tice H."/>
            <person name="Pitluck S."/>
            <person name="Chertkov O."/>
            <person name="Brettin T."/>
            <person name="Bruce D."/>
            <person name="Han C."/>
            <person name="Schmutz J."/>
            <person name="Larimer F."/>
            <person name="Land M.L."/>
            <person name="Hauser L."/>
            <person name="Kyrpides N."/>
            <person name="Mikhailova N."/>
            <person name="Ye Q."/>
            <person name="Zhou J."/>
            <person name="Richardson P."/>
            <person name="Fields M.W."/>
        </authorList>
    </citation>
    <scope>NUCLEOTIDE SEQUENCE [LARGE SCALE GENOMIC DNA]</scope>
    <source>
        <strain evidence="10">QYMF</strain>
    </source>
</reference>
<evidence type="ECO:0000256" key="2">
    <source>
        <dbReference type="ARBA" id="ARBA00022969"/>
    </source>
</evidence>
<accession>A6TQA4</accession>
<evidence type="ECO:0000256" key="3">
    <source>
        <dbReference type="ARBA" id="ARBA00023015"/>
    </source>
</evidence>
<dbReference type="InterPro" id="IPR014236">
    <property type="entry name" value="RNA_pol_sigma-F"/>
</dbReference>
<keyword evidence="10" id="KW-1185">Reference proteome</keyword>
<dbReference type="GO" id="GO:0016987">
    <property type="term" value="F:sigma factor activity"/>
    <property type="evidence" value="ECO:0007669"/>
    <property type="project" value="UniProtKB-KW"/>
</dbReference>
<dbReference type="EMBL" id="CP000724">
    <property type="protein sequence ID" value="ABR48372.1"/>
    <property type="molecule type" value="Genomic_DNA"/>
</dbReference>
<name>A6TQA4_ALKMQ</name>
<dbReference type="Pfam" id="PF04545">
    <property type="entry name" value="Sigma70_r4"/>
    <property type="match status" value="1"/>
</dbReference>
<dbReference type="InterPro" id="IPR001387">
    <property type="entry name" value="Cro/C1-type_HTH"/>
</dbReference>
<dbReference type="NCBIfam" id="TIGR02885">
    <property type="entry name" value="spore_sigF"/>
    <property type="match status" value="1"/>
</dbReference>
<gene>
    <name evidence="9" type="ordered locus">Amet_2214</name>
</gene>
<dbReference type="SUPFAM" id="SSF88946">
    <property type="entry name" value="Sigma2 domain of RNA polymerase sigma factors"/>
    <property type="match status" value="1"/>
</dbReference>
<dbReference type="Pfam" id="PF04542">
    <property type="entry name" value="Sigma70_r2"/>
    <property type="match status" value="1"/>
</dbReference>
<evidence type="ECO:0000256" key="4">
    <source>
        <dbReference type="ARBA" id="ARBA00023082"/>
    </source>
</evidence>
<dbReference type="InterPro" id="IPR013325">
    <property type="entry name" value="RNA_pol_sigma_r2"/>
</dbReference>
<dbReference type="PIRSF" id="PIRSF000770">
    <property type="entry name" value="RNA_pol_sigma-SigE/K"/>
    <property type="match status" value="1"/>
</dbReference>
<dbReference type="PROSITE" id="PS00715">
    <property type="entry name" value="SIGMA70_1"/>
    <property type="match status" value="1"/>
</dbReference>
<evidence type="ECO:0000256" key="1">
    <source>
        <dbReference type="ARBA" id="ARBA00007788"/>
    </source>
</evidence>
<evidence type="ECO:0000256" key="6">
    <source>
        <dbReference type="ARBA" id="ARBA00023163"/>
    </source>
</evidence>
<organism evidence="9 10">
    <name type="scientific">Alkaliphilus metalliredigens (strain QYMF)</name>
    <dbReference type="NCBI Taxonomy" id="293826"/>
    <lineage>
        <taxon>Bacteria</taxon>
        <taxon>Bacillati</taxon>
        <taxon>Bacillota</taxon>
        <taxon>Clostridia</taxon>
        <taxon>Peptostreptococcales</taxon>
        <taxon>Natronincolaceae</taxon>
        <taxon>Alkaliphilus</taxon>
    </lineage>
</organism>
<evidence type="ECO:0000256" key="7">
    <source>
        <dbReference type="RuleBase" id="RU362124"/>
    </source>
</evidence>
<dbReference type="InterPro" id="IPR014284">
    <property type="entry name" value="RNA_pol_sigma-70_dom"/>
</dbReference>
<dbReference type="GO" id="GO:0006352">
    <property type="term" value="P:DNA-templated transcription initiation"/>
    <property type="evidence" value="ECO:0007669"/>
    <property type="project" value="InterPro"/>
</dbReference>
<keyword evidence="2" id="KW-0749">Sporulation</keyword>
<dbReference type="CDD" id="cd06171">
    <property type="entry name" value="Sigma70_r4"/>
    <property type="match status" value="1"/>
</dbReference>
<dbReference type="GO" id="GO:0030435">
    <property type="term" value="P:sporulation resulting in formation of a cellular spore"/>
    <property type="evidence" value="ECO:0007669"/>
    <property type="project" value="UniProtKB-KW"/>
</dbReference>
<dbReference type="InterPro" id="IPR050239">
    <property type="entry name" value="Sigma-70_RNA_pol_init_factors"/>
</dbReference>
<dbReference type="RefSeq" id="WP_012063348.1">
    <property type="nucleotide sequence ID" value="NC_009633.1"/>
</dbReference>